<dbReference type="PROSITE" id="PS51375">
    <property type="entry name" value="PPR"/>
    <property type="match status" value="1"/>
</dbReference>
<evidence type="ECO:0000256" key="1">
    <source>
        <dbReference type="ARBA" id="ARBA00022737"/>
    </source>
</evidence>
<dbReference type="Proteomes" id="UP000290289">
    <property type="component" value="Chromosome 5"/>
</dbReference>
<dbReference type="NCBIfam" id="TIGR00756">
    <property type="entry name" value="PPR"/>
    <property type="match status" value="2"/>
</dbReference>
<dbReference type="InterPro" id="IPR046960">
    <property type="entry name" value="PPR_At4g14850-like_plant"/>
</dbReference>
<evidence type="ECO:0000256" key="2">
    <source>
        <dbReference type="PROSITE-ProRule" id="PRU00708"/>
    </source>
</evidence>
<dbReference type="PANTHER" id="PTHR47926:SF408">
    <property type="entry name" value="DYW DOMAIN-CONTAINING PROTEIN"/>
    <property type="match status" value="1"/>
</dbReference>
<sequence>MAFAMHGNGEALELFEQMDKSGVYPDAVSYLAALCSCNHAGLVEDGVRLFNSMMGHDVAPNVKHYGTVVDLLG</sequence>
<feature type="repeat" description="PPR" evidence="2">
    <location>
        <begin position="26"/>
        <end position="60"/>
    </location>
</feature>
<evidence type="ECO:0000313" key="4">
    <source>
        <dbReference type="Proteomes" id="UP000290289"/>
    </source>
</evidence>
<keyword evidence="1" id="KW-0677">Repeat</keyword>
<keyword evidence="4" id="KW-1185">Reference proteome</keyword>
<dbReference type="EMBL" id="RDQH01000331">
    <property type="protein sequence ID" value="RXI00259.1"/>
    <property type="molecule type" value="Genomic_DNA"/>
</dbReference>
<name>A0A498JWH9_MALDO</name>
<gene>
    <name evidence="3" type="ORF">DVH24_037807</name>
</gene>
<dbReference type="PANTHER" id="PTHR47926">
    <property type="entry name" value="PENTATRICOPEPTIDE REPEAT-CONTAINING PROTEIN"/>
    <property type="match status" value="1"/>
</dbReference>
<organism evidence="3 4">
    <name type="scientific">Malus domestica</name>
    <name type="common">Apple</name>
    <name type="synonym">Pyrus malus</name>
    <dbReference type="NCBI Taxonomy" id="3750"/>
    <lineage>
        <taxon>Eukaryota</taxon>
        <taxon>Viridiplantae</taxon>
        <taxon>Streptophyta</taxon>
        <taxon>Embryophyta</taxon>
        <taxon>Tracheophyta</taxon>
        <taxon>Spermatophyta</taxon>
        <taxon>Magnoliopsida</taxon>
        <taxon>eudicotyledons</taxon>
        <taxon>Gunneridae</taxon>
        <taxon>Pentapetalae</taxon>
        <taxon>rosids</taxon>
        <taxon>fabids</taxon>
        <taxon>Rosales</taxon>
        <taxon>Rosaceae</taxon>
        <taxon>Amygdaloideae</taxon>
        <taxon>Maleae</taxon>
        <taxon>Malus</taxon>
    </lineage>
</organism>
<dbReference type="Gene3D" id="1.25.40.10">
    <property type="entry name" value="Tetratricopeptide repeat domain"/>
    <property type="match status" value="1"/>
</dbReference>
<accession>A0A498JWH9</accession>
<dbReference type="InterPro" id="IPR011990">
    <property type="entry name" value="TPR-like_helical_dom_sf"/>
</dbReference>
<evidence type="ECO:0000313" key="3">
    <source>
        <dbReference type="EMBL" id="RXI00259.1"/>
    </source>
</evidence>
<comment type="caution">
    <text evidence="3">The sequence shown here is derived from an EMBL/GenBank/DDBJ whole genome shotgun (WGS) entry which is preliminary data.</text>
</comment>
<dbReference type="AlphaFoldDB" id="A0A498JWH9"/>
<proteinExistence type="predicted"/>
<dbReference type="GO" id="GO:0003723">
    <property type="term" value="F:RNA binding"/>
    <property type="evidence" value="ECO:0007669"/>
    <property type="project" value="InterPro"/>
</dbReference>
<dbReference type="Pfam" id="PF01535">
    <property type="entry name" value="PPR"/>
    <property type="match status" value="2"/>
</dbReference>
<dbReference type="InterPro" id="IPR002885">
    <property type="entry name" value="PPR_rpt"/>
</dbReference>
<protein>
    <recommendedName>
        <fullName evidence="5">Pentacotripeptide-repeat region of PRORP domain-containing protein</fullName>
    </recommendedName>
</protein>
<dbReference type="GO" id="GO:0009451">
    <property type="term" value="P:RNA modification"/>
    <property type="evidence" value="ECO:0007669"/>
    <property type="project" value="InterPro"/>
</dbReference>
<evidence type="ECO:0008006" key="5">
    <source>
        <dbReference type="Google" id="ProtNLM"/>
    </source>
</evidence>
<reference evidence="3 4" key="1">
    <citation type="submission" date="2018-10" db="EMBL/GenBank/DDBJ databases">
        <title>A high-quality apple genome assembly.</title>
        <authorList>
            <person name="Hu J."/>
        </authorList>
    </citation>
    <scope>NUCLEOTIDE SEQUENCE [LARGE SCALE GENOMIC DNA]</scope>
    <source>
        <strain evidence="4">cv. HFTH1</strain>
        <tissue evidence="3">Young leaf</tissue>
    </source>
</reference>